<keyword evidence="2" id="KW-0808">Transferase</keyword>
<feature type="region of interest" description="Disordered" evidence="1">
    <location>
        <begin position="26"/>
        <end position="117"/>
    </location>
</feature>
<dbReference type="WormBase" id="F43D2.3">
    <property type="protein sequence ID" value="CE10338"/>
    <property type="gene ID" value="WBGene00009652"/>
</dbReference>
<sequence>MNKLEAKLRKLQGSLRGCAKMIAMNTGRKRKLTEDLPDTPDDNQTTSTNMSPRRSVRIRRMPVRYGSTMQPPATSNGQRNTRGQGPKPKGRAATRNKSPDNSPRMYSSGQVDRASGSVLPVAHDNRTLDRDSAQNQIDAPQVMTAPVAPTANKIVVFGTTPNGKTMIQMTIDMKVVVGQLLKGSDQPVELVPKKIVVAGQECTVDSKSKND</sequence>
<organism evidence="2 3">
    <name type="scientific">Caenorhabditis elegans</name>
    <dbReference type="NCBI Taxonomy" id="6239"/>
    <lineage>
        <taxon>Eukaryota</taxon>
        <taxon>Metazoa</taxon>
        <taxon>Ecdysozoa</taxon>
        <taxon>Nematoda</taxon>
        <taxon>Chromadorea</taxon>
        <taxon>Rhabditida</taxon>
        <taxon>Rhabditina</taxon>
        <taxon>Rhabditomorpha</taxon>
        <taxon>Rhabditoidea</taxon>
        <taxon>Rhabditidae</taxon>
        <taxon>Peloderinae</taxon>
        <taxon>Caenorhabditis</taxon>
    </lineage>
</organism>
<dbReference type="PIR" id="T22122">
    <property type="entry name" value="T22122"/>
</dbReference>
<dbReference type="AGR" id="WB:WBGene00009652"/>
<dbReference type="OrthoDB" id="5843289at2759"/>
<dbReference type="GeneID" id="185706"/>
<evidence type="ECO:0000313" key="3">
    <source>
        <dbReference type="Proteomes" id="UP000001940"/>
    </source>
</evidence>
<dbReference type="HOGENOM" id="CLU_1305845_0_0_1"/>
<protein>
    <submittedName>
        <fullName evidence="2">Reverse transcriptase domain-containing protein</fullName>
    </submittedName>
</protein>
<reference evidence="2 3" key="1">
    <citation type="journal article" date="1998" name="Science">
        <title>Genome sequence of the nematode C. elegans: a platform for investigating biology.</title>
        <authorList>
            <consortium name="The C. elegans sequencing consortium"/>
            <person name="Sulson J.E."/>
            <person name="Waterston R."/>
        </authorList>
    </citation>
    <scope>NUCLEOTIDE SEQUENCE [LARGE SCALE GENOMIC DNA]</scope>
    <source>
        <strain evidence="2 3">Bristol N2</strain>
    </source>
</reference>
<proteinExistence type="predicted"/>
<feature type="compositionally biased region" description="Polar residues" evidence="1">
    <location>
        <begin position="67"/>
        <end position="83"/>
    </location>
</feature>
<dbReference type="RefSeq" id="NP_506616.1">
    <property type="nucleotide sequence ID" value="NM_074215.1"/>
</dbReference>
<dbReference type="PaxDb" id="6239-F43D2.3"/>
<dbReference type="Proteomes" id="UP000001940">
    <property type="component" value="Chromosome V"/>
</dbReference>
<gene>
    <name evidence="2" type="ORF">CELE_F43D2.3</name>
    <name evidence="2 4" type="ORF">F43D2.3</name>
</gene>
<accession>Q9XU58</accession>
<dbReference type="UCSC" id="F43D2.3">
    <property type="organism name" value="c. elegans"/>
</dbReference>
<dbReference type="KEGG" id="cel:CELE_F43D2.3"/>
<dbReference type="AlphaFoldDB" id="Q9XU58"/>
<name>Q9XU58_CAEEL</name>
<dbReference type="Bgee" id="WBGene00009652">
    <property type="expression patterns" value="Expressed in material anatomical entity and 2 other cell types or tissues"/>
</dbReference>
<dbReference type="InParanoid" id="Q9XU58"/>
<feature type="compositionally biased region" description="Polar residues" evidence="1">
    <location>
        <begin position="95"/>
        <end position="110"/>
    </location>
</feature>
<evidence type="ECO:0000313" key="4">
    <source>
        <dbReference type="WormBase" id="F43D2.3"/>
    </source>
</evidence>
<keyword evidence="2" id="KW-0695">RNA-directed DNA polymerase</keyword>
<keyword evidence="2" id="KW-0548">Nucleotidyltransferase</keyword>
<evidence type="ECO:0000313" key="2">
    <source>
        <dbReference type="EMBL" id="CAB05723.1"/>
    </source>
</evidence>
<keyword evidence="3" id="KW-1185">Reference proteome</keyword>
<evidence type="ECO:0000256" key="1">
    <source>
        <dbReference type="SAM" id="MobiDB-lite"/>
    </source>
</evidence>
<dbReference type="GO" id="GO:0003964">
    <property type="term" value="F:RNA-directed DNA polymerase activity"/>
    <property type="evidence" value="ECO:0007669"/>
    <property type="project" value="UniProtKB-KW"/>
</dbReference>
<dbReference type="EMBL" id="BX284605">
    <property type="protein sequence ID" value="CAB05723.1"/>
    <property type="molecule type" value="Genomic_DNA"/>
</dbReference>
<dbReference type="CTD" id="185706"/>